<dbReference type="SUPFAM" id="SSF46689">
    <property type="entry name" value="Homeodomain-like"/>
    <property type="match status" value="1"/>
</dbReference>
<evidence type="ECO:0000256" key="2">
    <source>
        <dbReference type="ARBA" id="ARBA00023125"/>
    </source>
</evidence>
<dbReference type="GO" id="GO:0000976">
    <property type="term" value="F:transcription cis-regulatory region binding"/>
    <property type="evidence" value="ECO:0007669"/>
    <property type="project" value="TreeGrafter"/>
</dbReference>
<gene>
    <name evidence="6" type="ORF">CGZ94_08470</name>
</gene>
<protein>
    <submittedName>
        <fullName evidence="6">TetR family transcriptional regulator</fullName>
    </submittedName>
</protein>
<evidence type="ECO:0000259" key="5">
    <source>
        <dbReference type="PROSITE" id="PS50977"/>
    </source>
</evidence>
<dbReference type="PANTHER" id="PTHR30055:SF234">
    <property type="entry name" value="HTH-TYPE TRANSCRIPTIONAL REGULATOR BETI"/>
    <property type="match status" value="1"/>
</dbReference>
<evidence type="ECO:0000313" key="7">
    <source>
        <dbReference type="Proteomes" id="UP000215896"/>
    </source>
</evidence>
<dbReference type="PROSITE" id="PS50977">
    <property type="entry name" value="HTH_TETR_2"/>
    <property type="match status" value="1"/>
</dbReference>
<feature type="domain" description="HTH tetR-type" evidence="5">
    <location>
        <begin position="6"/>
        <end position="66"/>
    </location>
</feature>
<keyword evidence="7" id="KW-1185">Reference proteome</keyword>
<dbReference type="Gene3D" id="1.10.357.10">
    <property type="entry name" value="Tetracycline Repressor, domain 2"/>
    <property type="match status" value="1"/>
</dbReference>
<dbReference type="OrthoDB" id="3218408at2"/>
<dbReference type="InterPro" id="IPR009057">
    <property type="entry name" value="Homeodomain-like_sf"/>
</dbReference>
<evidence type="ECO:0000256" key="3">
    <source>
        <dbReference type="ARBA" id="ARBA00023163"/>
    </source>
</evidence>
<feature type="DNA-binding region" description="H-T-H motif" evidence="4">
    <location>
        <begin position="29"/>
        <end position="48"/>
    </location>
</feature>
<dbReference type="InterPro" id="IPR001647">
    <property type="entry name" value="HTH_TetR"/>
</dbReference>
<evidence type="ECO:0000313" key="6">
    <source>
        <dbReference type="EMBL" id="OYO14606.1"/>
    </source>
</evidence>
<sequence length="180" mass="20050">MPAVLRAPRSQWIAEASRALGDGGVDSVRVESLAETIGVTKGSFYAHFANRAALLQAVLDDWERRSTADVLKRVEGLEGNPADRIRMAGLLTFGAELRQVDLAVRDWARSDPQVRDRLRRVDRARMDYLRTQFRGLVPDPVEVEAKSILAFTFAIGRHFLDAAHDEDALARIAQLLGLDE</sequence>
<keyword evidence="1" id="KW-0805">Transcription regulation</keyword>
<dbReference type="Proteomes" id="UP000215896">
    <property type="component" value="Unassembled WGS sequence"/>
</dbReference>
<dbReference type="AlphaFoldDB" id="A0A255GJ89"/>
<proteinExistence type="predicted"/>
<evidence type="ECO:0000256" key="4">
    <source>
        <dbReference type="PROSITE-ProRule" id="PRU00335"/>
    </source>
</evidence>
<dbReference type="PANTHER" id="PTHR30055">
    <property type="entry name" value="HTH-TYPE TRANSCRIPTIONAL REGULATOR RUTR"/>
    <property type="match status" value="1"/>
</dbReference>
<keyword evidence="2 4" id="KW-0238">DNA-binding</keyword>
<dbReference type="InterPro" id="IPR050109">
    <property type="entry name" value="HTH-type_TetR-like_transc_reg"/>
</dbReference>
<dbReference type="EMBL" id="NMVO01000012">
    <property type="protein sequence ID" value="OYO14606.1"/>
    <property type="molecule type" value="Genomic_DNA"/>
</dbReference>
<organism evidence="6 7">
    <name type="scientific">Enemella evansiae</name>
    <dbReference type="NCBI Taxonomy" id="2016499"/>
    <lineage>
        <taxon>Bacteria</taxon>
        <taxon>Bacillati</taxon>
        <taxon>Actinomycetota</taxon>
        <taxon>Actinomycetes</taxon>
        <taxon>Propionibacteriales</taxon>
        <taxon>Propionibacteriaceae</taxon>
        <taxon>Enemella</taxon>
    </lineage>
</organism>
<keyword evidence="3" id="KW-0804">Transcription</keyword>
<evidence type="ECO:0000256" key="1">
    <source>
        <dbReference type="ARBA" id="ARBA00023015"/>
    </source>
</evidence>
<comment type="caution">
    <text evidence="6">The sequence shown here is derived from an EMBL/GenBank/DDBJ whole genome shotgun (WGS) entry which is preliminary data.</text>
</comment>
<reference evidence="6 7" key="1">
    <citation type="submission" date="2017-07" db="EMBL/GenBank/DDBJ databases">
        <title>Draft whole genome sequences of clinical Proprionibacteriaceae strains.</title>
        <authorList>
            <person name="Bernier A.-M."/>
            <person name="Bernard K."/>
            <person name="Domingo M.-C."/>
        </authorList>
    </citation>
    <scope>NUCLEOTIDE SEQUENCE [LARGE SCALE GENOMIC DNA]</scope>
    <source>
        <strain evidence="6 7">NML 030167</strain>
    </source>
</reference>
<dbReference type="RefSeq" id="WP_094360856.1">
    <property type="nucleotide sequence ID" value="NZ_NMVK01000037.1"/>
</dbReference>
<accession>A0A255GJ89</accession>
<name>A0A255GJ89_9ACTN</name>
<dbReference type="GO" id="GO:0003700">
    <property type="term" value="F:DNA-binding transcription factor activity"/>
    <property type="evidence" value="ECO:0007669"/>
    <property type="project" value="TreeGrafter"/>
</dbReference>
<dbReference type="Pfam" id="PF00440">
    <property type="entry name" value="TetR_N"/>
    <property type="match status" value="1"/>
</dbReference>